<proteinExistence type="predicted"/>
<dbReference type="EMBL" id="PDJI01000004">
    <property type="protein sequence ID" value="PFG39810.1"/>
    <property type="molecule type" value="Genomic_DNA"/>
</dbReference>
<dbReference type="GO" id="GO:0032259">
    <property type="term" value="P:methylation"/>
    <property type="evidence" value="ECO:0007669"/>
    <property type="project" value="UniProtKB-KW"/>
</dbReference>
<dbReference type="GO" id="GO:0008168">
    <property type="term" value="F:methyltransferase activity"/>
    <property type="evidence" value="ECO:0007669"/>
    <property type="project" value="UniProtKB-KW"/>
</dbReference>
<protein>
    <submittedName>
        <fullName evidence="2">Putative 3-demethylubiquinone-9 3-methyltransferase (Glyoxalase superfamily)</fullName>
    </submittedName>
</protein>
<keyword evidence="2" id="KW-0489">Methyltransferase</keyword>
<dbReference type="InterPro" id="IPR029068">
    <property type="entry name" value="Glyas_Bleomycin-R_OHBP_Dase"/>
</dbReference>
<dbReference type="AlphaFoldDB" id="A0A2A9ENJ4"/>
<dbReference type="PANTHER" id="PTHR33990">
    <property type="entry name" value="PROTEIN YJDN-RELATED"/>
    <property type="match status" value="1"/>
</dbReference>
<dbReference type="OrthoDB" id="9806473at2"/>
<dbReference type="CDD" id="cd06588">
    <property type="entry name" value="PhnB_like"/>
    <property type="match status" value="1"/>
</dbReference>
<dbReference type="InterPro" id="IPR009725">
    <property type="entry name" value="3_dmu_93_MTrfase"/>
</dbReference>
<organism evidence="2 3">
    <name type="scientific">Georgenia soli</name>
    <dbReference type="NCBI Taxonomy" id="638953"/>
    <lineage>
        <taxon>Bacteria</taxon>
        <taxon>Bacillati</taxon>
        <taxon>Actinomycetota</taxon>
        <taxon>Actinomycetes</taxon>
        <taxon>Micrococcales</taxon>
        <taxon>Bogoriellaceae</taxon>
        <taxon>Georgenia</taxon>
    </lineage>
</organism>
<comment type="caution">
    <text evidence="2">The sequence shown here is derived from an EMBL/GenBank/DDBJ whole genome shotgun (WGS) entry which is preliminary data.</text>
</comment>
<dbReference type="Proteomes" id="UP000222106">
    <property type="component" value="Unassembled WGS sequence"/>
</dbReference>
<dbReference type="PIRSF" id="PIRSF021700">
    <property type="entry name" value="3_dmu_93_MTrfase"/>
    <property type="match status" value="1"/>
</dbReference>
<feature type="domain" description="PhnB-like" evidence="1">
    <location>
        <begin position="3"/>
        <end position="117"/>
    </location>
</feature>
<accession>A0A2A9ENJ4</accession>
<evidence type="ECO:0000313" key="2">
    <source>
        <dbReference type="EMBL" id="PFG39810.1"/>
    </source>
</evidence>
<evidence type="ECO:0000259" key="1">
    <source>
        <dbReference type="Pfam" id="PF06983"/>
    </source>
</evidence>
<dbReference type="RefSeq" id="WP_098483846.1">
    <property type="nucleotide sequence ID" value="NZ_PDJI01000004.1"/>
</dbReference>
<name>A0A2A9ENJ4_9MICO</name>
<reference evidence="2 3" key="1">
    <citation type="submission" date="2017-10" db="EMBL/GenBank/DDBJ databases">
        <title>Sequencing the genomes of 1000 actinobacteria strains.</title>
        <authorList>
            <person name="Klenk H.-P."/>
        </authorList>
    </citation>
    <scope>NUCLEOTIDE SEQUENCE [LARGE SCALE GENOMIC DNA]</scope>
    <source>
        <strain evidence="2 3">DSM 21838</strain>
    </source>
</reference>
<dbReference type="Pfam" id="PF06983">
    <property type="entry name" value="3-dmu-9_3-mt"/>
    <property type="match status" value="1"/>
</dbReference>
<keyword evidence="3" id="KW-1185">Reference proteome</keyword>
<dbReference type="Gene3D" id="3.10.180.10">
    <property type="entry name" value="2,3-Dihydroxybiphenyl 1,2-Dioxygenase, domain 1"/>
    <property type="match status" value="1"/>
</dbReference>
<keyword evidence="2" id="KW-0830">Ubiquinone</keyword>
<dbReference type="SUPFAM" id="SSF54593">
    <property type="entry name" value="Glyoxalase/Bleomycin resistance protein/Dihydroxybiphenyl dioxygenase"/>
    <property type="match status" value="1"/>
</dbReference>
<gene>
    <name evidence="2" type="ORF">ATJ97_2326</name>
</gene>
<evidence type="ECO:0000313" key="3">
    <source>
        <dbReference type="Proteomes" id="UP000222106"/>
    </source>
</evidence>
<keyword evidence="2" id="KW-0808">Transferase</keyword>
<dbReference type="PANTHER" id="PTHR33990:SF2">
    <property type="entry name" value="PHNB-LIKE DOMAIN-CONTAINING PROTEIN"/>
    <property type="match status" value="1"/>
</dbReference>
<dbReference type="InterPro" id="IPR028973">
    <property type="entry name" value="PhnB-like"/>
</dbReference>
<sequence>MQRIQPNLWFDTEAEEAARFYVDVFGGDSRIGTITRYGPDSPGPEGTVMTVDFRLQGQWFTGINGGPQFPFTEAVSFVVNCDGQEEIDHFWDRLVEGGEPGPCGWLKDRYGLSWQVVPTEWYEMYQDPDQEKVRRVTQAMLATRGKFDLAALRAAIEGSGEPATRGT</sequence>